<dbReference type="AlphaFoldDB" id="X6P0W7"/>
<keyword evidence="3" id="KW-0342">GTP-binding</keyword>
<dbReference type="Pfam" id="PF00071">
    <property type="entry name" value="Ras"/>
    <property type="match status" value="1"/>
</dbReference>
<keyword evidence="4" id="KW-0472">Membrane</keyword>
<evidence type="ECO:0000256" key="3">
    <source>
        <dbReference type="ARBA" id="ARBA00023134"/>
    </source>
</evidence>
<dbReference type="SMART" id="SM00175">
    <property type="entry name" value="RAB"/>
    <property type="match status" value="1"/>
</dbReference>
<dbReference type="PROSITE" id="PS51421">
    <property type="entry name" value="RAS"/>
    <property type="match status" value="1"/>
</dbReference>
<dbReference type="InterPro" id="IPR027417">
    <property type="entry name" value="P-loop_NTPase"/>
</dbReference>
<dbReference type="PROSITE" id="PS51419">
    <property type="entry name" value="RAB"/>
    <property type="match status" value="1"/>
</dbReference>
<dbReference type="EMBL" id="ASPP01004396">
    <property type="protein sequence ID" value="ETO32210.1"/>
    <property type="molecule type" value="Genomic_DNA"/>
</dbReference>
<comment type="caution">
    <text evidence="5">The sequence shown here is derived from an EMBL/GenBank/DDBJ whole genome shotgun (WGS) entry which is preliminary data.</text>
</comment>
<keyword evidence="2" id="KW-0547">Nucleotide-binding</keyword>
<dbReference type="SMART" id="SM00174">
    <property type="entry name" value="RHO"/>
    <property type="match status" value="1"/>
</dbReference>
<accession>X6P0W7</accession>
<dbReference type="InterPro" id="IPR005225">
    <property type="entry name" value="Small_GTP-bd"/>
</dbReference>
<keyword evidence="6" id="KW-1185">Reference proteome</keyword>
<reference evidence="5 6" key="1">
    <citation type="journal article" date="2013" name="Curr. Biol.">
        <title>The Genome of the Foraminiferan Reticulomyxa filosa.</title>
        <authorList>
            <person name="Glockner G."/>
            <person name="Hulsmann N."/>
            <person name="Schleicher M."/>
            <person name="Noegel A.A."/>
            <person name="Eichinger L."/>
            <person name="Gallinger C."/>
            <person name="Pawlowski J."/>
            <person name="Sierra R."/>
            <person name="Euteneuer U."/>
            <person name="Pillet L."/>
            <person name="Moustafa A."/>
            <person name="Platzer M."/>
            <person name="Groth M."/>
            <person name="Szafranski K."/>
            <person name="Schliwa M."/>
        </authorList>
    </citation>
    <scope>NUCLEOTIDE SEQUENCE [LARGE SCALE GENOMIC DNA]</scope>
</reference>
<dbReference type="PROSITE" id="PS51420">
    <property type="entry name" value="RHO"/>
    <property type="match status" value="1"/>
</dbReference>
<evidence type="ECO:0000256" key="2">
    <source>
        <dbReference type="ARBA" id="ARBA00022741"/>
    </source>
</evidence>
<feature type="non-terminal residue" evidence="5">
    <location>
        <position position="1"/>
    </location>
</feature>
<organism evidence="5 6">
    <name type="scientific">Reticulomyxa filosa</name>
    <dbReference type="NCBI Taxonomy" id="46433"/>
    <lineage>
        <taxon>Eukaryota</taxon>
        <taxon>Sar</taxon>
        <taxon>Rhizaria</taxon>
        <taxon>Retaria</taxon>
        <taxon>Foraminifera</taxon>
        <taxon>Monothalamids</taxon>
        <taxon>Reticulomyxidae</taxon>
        <taxon>Reticulomyxa</taxon>
    </lineage>
</organism>
<evidence type="ECO:0000313" key="5">
    <source>
        <dbReference type="EMBL" id="ETO32210.1"/>
    </source>
</evidence>
<keyword evidence="4" id="KW-1133">Transmembrane helix</keyword>
<dbReference type="Gene3D" id="3.40.50.300">
    <property type="entry name" value="P-loop containing nucleotide triphosphate hydrolases"/>
    <property type="match status" value="1"/>
</dbReference>
<proteinExistence type="inferred from homology"/>
<sequence>DGLNIRRMISKRGQKKLRKKINADNAFIFIFFMFPPFFFLVEKNLSLFQRYVNGTFIQEHRATIGADFMTKDISVDDKLIWDTAGQERFQSLGSAFYKGSDACVLVYDVTNDQSFNQIETWKKNFLDQAGPENGENFPFLLCGNKCDLQSSRAVQQEEGEKLAKQNNMPFFETSALDGHNVEAAIRTIASIASEFET</sequence>
<evidence type="ECO:0000256" key="1">
    <source>
        <dbReference type="ARBA" id="ARBA00006270"/>
    </source>
</evidence>
<dbReference type="PANTHER" id="PTHR47981:SF20">
    <property type="entry name" value="RAS-RELATED PROTEIN RAB-7A"/>
    <property type="match status" value="1"/>
</dbReference>
<feature type="non-terminal residue" evidence="5">
    <location>
        <position position="197"/>
    </location>
</feature>
<dbReference type="GO" id="GO:0005525">
    <property type="term" value="F:GTP binding"/>
    <property type="evidence" value="ECO:0007669"/>
    <property type="project" value="UniProtKB-KW"/>
</dbReference>
<protein>
    <submittedName>
        <fullName evidence="5">Uncharacterized protein</fullName>
    </submittedName>
</protein>
<dbReference type="OMA" id="FARGCES"/>
<evidence type="ECO:0000256" key="4">
    <source>
        <dbReference type="SAM" id="Phobius"/>
    </source>
</evidence>
<name>X6P0W7_RETFI</name>
<dbReference type="PANTHER" id="PTHR47981">
    <property type="entry name" value="RAB FAMILY"/>
    <property type="match status" value="1"/>
</dbReference>
<dbReference type="InterPro" id="IPR001806">
    <property type="entry name" value="Small_GTPase"/>
</dbReference>
<dbReference type="GO" id="GO:0003924">
    <property type="term" value="F:GTPase activity"/>
    <property type="evidence" value="ECO:0007669"/>
    <property type="project" value="InterPro"/>
</dbReference>
<dbReference type="SUPFAM" id="SSF52540">
    <property type="entry name" value="P-loop containing nucleoside triphosphate hydrolases"/>
    <property type="match status" value="1"/>
</dbReference>
<keyword evidence="4" id="KW-0812">Transmembrane</keyword>
<dbReference type="Proteomes" id="UP000023152">
    <property type="component" value="Unassembled WGS sequence"/>
</dbReference>
<dbReference type="FunFam" id="3.40.50.300:FF:001447">
    <property type="entry name" value="Ras-related protein Rab-1B"/>
    <property type="match status" value="1"/>
</dbReference>
<evidence type="ECO:0000313" key="6">
    <source>
        <dbReference type="Proteomes" id="UP000023152"/>
    </source>
</evidence>
<dbReference type="NCBIfam" id="TIGR00231">
    <property type="entry name" value="small_GTP"/>
    <property type="match status" value="1"/>
</dbReference>
<dbReference type="PRINTS" id="PR00449">
    <property type="entry name" value="RASTRNSFRMNG"/>
</dbReference>
<dbReference type="SMART" id="SM00173">
    <property type="entry name" value="RAS"/>
    <property type="match status" value="1"/>
</dbReference>
<gene>
    <name evidence="5" type="ORF">RFI_04907</name>
</gene>
<feature type="transmembrane region" description="Helical" evidence="4">
    <location>
        <begin position="21"/>
        <end position="41"/>
    </location>
</feature>
<comment type="similarity">
    <text evidence="1">Belongs to the small GTPase superfamily. Rab family.</text>
</comment>